<organism evidence="1 2">
    <name type="scientific">Leptospira ryugenii</name>
    <dbReference type="NCBI Taxonomy" id="1917863"/>
    <lineage>
        <taxon>Bacteria</taxon>
        <taxon>Pseudomonadati</taxon>
        <taxon>Spirochaetota</taxon>
        <taxon>Spirochaetia</taxon>
        <taxon>Leptospirales</taxon>
        <taxon>Leptospiraceae</taxon>
        <taxon>Leptospira</taxon>
    </lineage>
</organism>
<reference evidence="1 2" key="1">
    <citation type="submission" date="2018-02" db="EMBL/GenBank/DDBJ databases">
        <title>Novel Leptospira species isolated from soil and water in Japan.</title>
        <authorList>
            <person name="Nakao R."/>
            <person name="Masuzawa T."/>
        </authorList>
    </citation>
    <scope>NUCLEOTIDE SEQUENCE [LARGE SCALE GENOMIC DNA]</scope>
    <source>
        <strain evidence="1 2">YH101</strain>
    </source>
</reference>
<dbReference type="EMBL" id="BFBB01000003">
    <property type="protein sequence ID" value="GBF49397.1"/>
    <property type="molecule type" value="Genomic_DNA"/>
</dbReference>
<proteinExistence type="predicted"/>
<keyword evidence="2" id="KW-1185">Reference proteome</keyword>
<sequence length="176" mass="19978">MAILPQDQNRFIQTMPEASFIPGWDVPWEANSKNSVPRYAIDYSESGLTQPIGFSVEELSYLSKFKNLKLNPELKRISFQVKQGTVFKKSFTTNLFSTDPDINDFRDFILSKKSNLKNLKEYVFEEGGWVDPVRVIADVTGNKKEDVKAAIDWTKFLIIGGGIALIYSKLKGSSRK</sequence>
<accession>A0A2P2DXP2</accession>
<gene>
    <name evidence="1" type="ORF">LPTSP4_09100</name>
</gene>
<comment type="caution">
    <text evidence="1">The sequence shown here is derived from an EMBL/GenBank/DDBJ whole genome shotgun (WGS) entry which is preliminary data.</text>
</comment>
<name>A0A2P2DXP2_9LEPT</name>
<dbReference type="OrthoDB" id="331042at2"/>
<dbReference type="RefSeq" id="WP_108974254.1">
    <property type="nucleotide sequence ID" value="NZ_BFBB01000003.1"/>
</dbReference>
<dbReference type="AlphaFoldDB" id="A0A2P2DXP2"/>
<evidence type="ECO:0000313" key="2">
    <source>
        <dbReference type="Proteomes" id="UP000245133"/>
    </source>
</evidence>
<evidence type="ECO:0000313" key="1">
    <source>
        <dbReference type="EMBL" id="GBF49397.1"/>
    </source>
</evidence>
<dbReference type="Proteomes" id="UP000245133">
    <property type="component" value="Unassembled WGS sequence"/>
</dbReference>
<protein>
    <submittedName>
        <fullName evidence="1">Uncharacterized protein</fullName>
    </submittedName>
</protein>